<evidence type="ECO:0000256" key="6">
    <source>
        <dbReference type="ARBA" id="ARBA00022741"/>
    </source>
</evidence>
<reference evidence="13 14" key="1">
    <citation type="journal article" date="2016" name="Nat. Commun.">
        <title>Thousands of microbial genomes shed light on interconnected biogeochemical processes in an aquifer system.</title>
        <authorList>
            <person name="Anantharaman K."/>
            <person name="Brown C.T."/>
            <person name="Hug L.A."/>
            <person name="Sharon I."/>
            <person name="Castelle C.J."/>
            <person name="Probst A.J."/>
            <person name="Thomas B.C."/>
            <person name="Singh A."/>
            <person name="Wilkins M.J."/>
            <person name="Karaoz U."/>
            <person name="Brodie E.L."/>
            <person name="Williams K.H."/>
            <person name="Hubbard S.S."/>
            <person name="Banfield J.F."/>
        </authorList>
    </citation>
    <scope>NUCLEOTIDE SEQUENCE [LARGE SCALE GENOMIC DNA]</scope>
</reference>
<keyword evidence="8 11" id="KW-0067">ATP-binding</keyword>
<evidence type="ECO:0000256" key="7">
    <source>
        <dbReference type="ARBA" id="ARBA00022833"/>
    </source>
</evidence>
<evidence type="ECO:0000256" key="9">
    <source>
        <dbReference type="ARBA" id="ARBA00022932"/>
    </source>
</evidence>
<sequence>MQKSEHVVLYRKYRPKSFAEVVGQEHVVTVLKNALRLGRVSHAYLFSGTRGTGKTTLARLLAKAYNCEKRGDDSEPCNSCQICLEFSAGKALDLIEIDAASNRGIDDIRELKDAVRFTPMHAKRKVYIIDEVHMLTKEAFNALLKTLEEPPEHAMFILATTELEKVPDTILSRTQSFEFRRLSQEKIRERVKTILKSEKYALDEDSITIITFLADGSLRDAESMLGQLMDAYPDGAGKDAPEKLFGLPKLKSVHELLDAALKREPVCVIDLLEKIVAQGIDPKMLSRLLVHEARTLLTCAINQTEIDALKKKLSEDHVAFFSSHANLPRRDIEALLVKLLEAHNSGLRGPFQELPVELALLGVMLDDKSK</sequence>
<dbReference type="InterPro" id="IPR003593">
    <property type="entry name" value="AAA+_ATPase"/>
</dbReference>
<dbReference type="InterPro" id="IPR045085">
    <property type="entry name" value="HLD_clamp_pol_III_gamma_tau"/>
</dbReference>
<dbReference type="SMART" id="SM00382">
    <property type="entry name" value="AAA"/>
    <property type="match status" value="1"/>
</dbReference>
<dbReference type="NCBIfam" id="NF004046">
    <property type="entry name" value="PRK05563.1"/>
    <property type="match status" value="1"/>
</dbReference>
<evidence type="ECO:0000256" key="1">
    <source>
        <dbReference type="ARBA" id="ARBA00006360"/>
    </source>
</evidence>
<dbReference type="AlphaFoldDB" id="A0A1G2H3S6"/>
<evidence type="ECO:0000256" key="11">
    <source>
        <dbReference type="RuleBase" id="RU364063"/>
    </source>
</evidence>
<dbReference type="InterPro" id="IPR022754">
    <property type="entry name" value="DNA_pol_III_gamma-3"/>
</dbReference>
<dbReference type="Proteomes" id="UP000177954">
    <property type="component" value="Unassembled WGS sequence"/>
</dbReference>
<keyword evidence="2 11" id="KW-0808">Transferase</keyword>
<dbReference type="EC" id="2.7.7.7" evidence="11"/>
<keyword evidence="7" id="KW-0862">Zinc</keyword>
<dbReference type="Gene3D" id="3.40.50.300">
    <property type="entry name" value="P-loop containing nucleotide triphosphate hydrolases"/>
    <property type="match status" value="1"/>
</dbReference>
<dbReference type="GO" id="GO:0009360">
    <property type="term" value="C:DNA polymerase III complex"/>
    <property type="evidence" value="ECO:0007669"/>
    <property type="project" value="InterPro"/>
</dbReference>
<evidence type="ECO:0000259" key="12">
    <source>
        <dbReference type="SMART" id="SM00382"/>
    </source>
</evidence>
<dbReference type="GO" id="GO:0005524">
    <property type="term" value="F:ATP binding"/>
    <property type="evidence" value="ECO:0007669"/>
    <property type="project" value="UniProtKB-KW"/>
</dbReference>
<protein>
    <recommendedName>
        <fullName evidence="11">DNA polymerase III subunit gamma/tau</fullName>
        <ecNumber evidence="11">2.7.7.7</ecNumber>
    </recommendedName>
</protein>
<evidence type="ECO:0000256" key="3">
    <source>
        <dbReference type="ARBA" id="ARBA00022695"/>
    </source>
</evidence>
<dbReference type="GO" id="GO:0046872">
    <property type="term" value="F:metal ion binding"/>
    <property type="evidence" value="ECO:0007669"/>
    <property type="project" value="UniProtKB-KW"/>
</dbReference>
<keyword evidence="9 11" id="KW-0239">DNA-directed DNA polymerase</keyword>
<dbReference type="FunFam" id="3.40.50.300:FF:000014">
    <property type="entry name" value="DNA polymerase III subunit gamma/tau"/>
    <property type="match status" value="1"/>
</dbReference>
<dbReference type="SUPFAM" id="SSF52540">
    <property type="entry name" value="P-loop containing nucleoside triphosphate hydrolases"/>
    <property type="match status" value="1"/>
</dbReference>
<name>A0A1G2H3S6_9BACT</name>
<keyword evidence="4 11" id="KW-0235">DNA replication</keyword>
<dbReference type="InterPro" id="IPR012763">
    <property type="entry name" value="DNA_pol_III_sug/sutau_N"/>
</dbReference>
<dbReference type="PRINTS" id="PR00300">
    <property type="entry name" value="CLPPROTEASEA"/>
</dbReference>
<dbReference type="Pfam" id="PF13177">
    <property type="entry name" value="DNA_pol3_delta2"/>
    <property type="match status" value="1"/>
</dbReference>
<gene>
    <name evidence="11" type="primary">dnaX</name>
    <name evidence="13" type="ORF">A3J04_01760</name>
</gene>
<comment type="caution">
    <text evidence="13">The sequence shown here is derived from an EMBL/GenBank/DDBJ whole genome shotgun (WGS) entry which is preliminary data.</text>
</comment>
<dbReference type="STRING" id="1802129.A3J04_01760"/>
<dbReference type="CDD" id="cd00009">
    <property type="entry name" value="AAA"/>
    <property type="match status" value="1"/>
</dbReference>
<dbReference type="Pfam" id="PF22608">
    <property type="entry name" value="DNAX_ATPase_lid"/>
    <property type="match status" value="1"/>
</dbReference>
<organism evidence="13 14">
    <name type="scientific">Candidatus Ryanbacteria bacterium RIFCSPLOWO2_02_FULL_47_14</name>
    <dbReference type="NCBI Taxonomy" id="1802129"/>
    <lineage>
        <taxon>Bacteria</taxon>
        <taxon>Candidatus Ryaniibacteriota</taxon>
    </lineage>
</organism>
<dbReference type="GO" id="GO:0003677">
    <property type="term" value="F:DNA binding"/>
    <property type="evidence" value="ECO:0007669"/>
    <property type="project" value="InterPro"/>
</dbReference>
<evidence type="ECO:0000256" key="5">
    <source>
        <dbReference type="ARBA" id="ARBA00022723"/>
    </source>
</evidence>
<dbReference type="PANTHER" id="PTHR11669:SF0">
    <property type="entry name" value="PROTEIN STICHEL-LIKE 2"/>
    <property type="match status" value="1"/>
</dbReference>
<dbReference type="Pfam" id="PF12169">
    <property type="entry name" value="DNA_pol3_gamma3"/>
    <property type="match status" value="1"/>
</dbReference>
<dbReference type="GO" id="GO:0003887">
    <property type="term" value="F:DNA-directed DNA polymerase activity"/>
    <property type="evidence" value="ECO:0007669"/>
    <property type="project" value="UniProtKB-KW"/>
</dbReference>
<dbReference type="SUPFAM" id="SSF48019">
    <property type="entry name" value="post-AAA+ oligomerization domain-like"/>
    <property type="match status" value="1"/>
</dbReference>
<keyword evidence="5" id="KW-0479">Metal-binding</keyword>
<dbReference type="Gene3D" id="1.10.8.60">
    <property type="match status" value="1"/>
</dbReference>
<evidence type="ECO:0000256" key="4">
    <source>
        <dbReference type="ARBA" id="ARBA00022705"/>
    </source>
</evidence>
<accession>A0A1G2H3S6</accession>
<comment type="catalytic activity">
    <reaction evidence="10 11">
        <text>DNA(n) + a 2'-deoxyribonucleoside 5'-triphosphate = DNA(n+1) + diphosphate</text>
        <dbReference type="Rhea" id="RHEA:22508"/>
        <dbReference type="Rhea" id="RHEA-COMP:17339"/>
        <dbReference type="Rhea" id="RHEA-COMP:17340"/>
        <dbReference type="ChEBI" id="CHEBI:33019"/>
        <dbReference type="ChEBI" id="CHEBI:61560"/>
        <dbReference type="ChEBI" id="CHEBI:173112"/>
        <dbReference type="EC" id="2.7.7.7"/>
    </reaction>
</comment>
<dbReference type="PANTHER" id="PTHR11669">
    <property type="entry name" value="REPLICATION FACTOR C / DNA POLYMERASE III GAMMA-TAU SUBUNIT"/>
    <property type="match status" value="1"/>
</dbReference>
<evidence type="ECO:0000313" key="14">
    <source>
        <dbReference type="Proteomes" id="UP000177954"/>
    </source>
</evidence>
<proteinExistence type="inferred from homology"/>
<keyword evidence="3 11" id="KW-0548">Nucleotidyltransferase</keyword>
<evidence type="ECO:0000256" key="2">
    <source>
        <dbReference type="ARBA" id="ARBA00022679"/>
    </source>
</evidence>
<comment type="subunit">
    <text evidence="11">DNA polymerase III contains a core (composed of alpha, epsilon and theta chains) that associates with a tau subunit. This core dimerizes to form the POLIII' complex. PolIII' associates with the gamma complex (composed of gamma, delta, delta', psi and chi chains) and with the beta chain to form the complete DNA polymerase III complex.</text>
</comment>
<dbReference type="EMBL" id="MHNZ01000012">
    <property type="protein sequence ID" value="OGZ56628.1"/>
    <property type="molecule type" value="Genomic_DNA"/>
</dbReference>
<comment type="similarity">
    <text evidence="1 11">Belongs to the DnaX/STICHEL family.</text>
</comment>
<comment type="function">
    <text evidence="11">DNA polymerase III is a complex, multichain enzyme responsible for most of the replicative synthesis in bacteria. This DNA polymerase also exhibits 3' to 5' exonuclease activity.</text>
</comment>
<dbReference type="InterPro" id="IPR050238">
    <property type="entry name" value="DNA_Rep/Repair_Clamp_Loader"/>
</dbReference>
<dbReference type="InterPro" id="IPR001270">
    <property type="entry name" value="ClpA/B"/>
</dbReference>
<evidence type="ECO:0000256" key="8">
    <source>
        <dbReference type="ARBA" id="ARBA00022840"/>
    </source>
</evidence>
<evidence type="ECO:0000256" key="10">
    <source>
        <dbReference type="ARBA" id="ARBA00049244"/>
    </source>
</evidence>
<dbReference type="InterPro" id="IPR027417">
    <property type="entry name" value="P-loop_NTPase"/>
</dbReference>
<keyword evidence="6 11" id="KW-0547">Nucleotide-binding</keyword>
<dbReference type="InterPro" id="IPR008921">
    <property type="entry name" value="DNA_pol3_clamp-load_cplx_C"/>
</dbReference>
<dbReference type="NCBIfam" id="TIGR02397">
    <property type="entry name" value="dnaX_nterm"/>
    <property type="match status" value="1"/>
</dbReference>
<evidence type="ECO:0000313" key="13">
    <source>
        <dbReference type="EMBL" id="OGZ56628.1"/>
    </source>
</evidence>
<dbReference type="GO" id="GO:0006261">
    <property type="term" value="P:DNA-templated DNA replication"/>
    <property type="evidence" value="ECO:0007669"/>
    <property type="project" value="TreeGrafter"/>
</dbReference>
<feature type="domain" description="AAA+ ATPase" evidence="12">
    <location>
        <begin position="40"/>
        <end position="183"/>
    </location>
</feature>